<reference evidence="1 2" key="1">
    <citation type="submission" date="2019-11" db="EMBL/GenBank/DDBJ databases">
        <title>Type strains purchased from KCTC, JCM and DSMZ.</title>
        <authorList>
            <person name="Lu H."/>
        </authorList>
    </citation>
    <scope>NUCLEOTIDE SEQUENCE [LARGE SCALE GENOMIC DNA]</scope>
    <source>
        <strain evidence="1 2">KCTC 22382</strain>
    </source>
</reference>
<dbReference type="OrthoDB" id="8626473at2"/>
<name>A0A6L6PJN4_9BURK</name>
<dbReference type="RefSeq" id="WP_155464981.1">
    <property type="nucleotide sequence ID" value="NZ_WNKY01000018.1"/>
</dbReference>
<protein>
    <submittedName>
        <fullName evidence="1">Uncharacterized protein</fullName>
    </submittedName>
</protein>
<dbReference type="EMBL" id="WNKY01000018">
    <property type="protein sequence ID" value="MTV39316.1"/>
    <property type="molecule type" value="Genomic_DNA"/>
</dbReference>
<accession>A0A6L6PJN4</accession>
<dbReference type="AlphaFoldDB" id="A0A6L6PJN4"/>
<evidence type="ECO:0000313" key="1">
    <source>
        <dbReference type="EMBL" id="MTV39316.1"/>
    </source>
</evidence>
<comment type="caution">
    <text evidence="1">The sequence shown here is derived from an EMBL/GenBank/DDBJ whole genome shotgun (WGS) entry which is preliminary data.</text>
</comment>
<dbReference type="Pfam" id="PF20102">
    <property type="entry name" value="DUF6492"/>
    <property type="match status" value="1"/>
</dbReference>
<sequence>MNHPVPGNQLSFVMPLSLREQFTDASSWRDEVNKDAEARVRLFLRSFTLLFRQDDLCEFIIVCPDGQCAAVRDIVAAVTCDQRYLVLAESSVASAMDGVLKANVDGLGGWYAQQIIKLAAHRIVKTRLYFVIDSDLVCIRPCSHASFVADGRALLNIETAADYGALYSPVFVGKEVRIKTGRRRASLAILGQDDAGIDCTVFYGETPVILSAPHVAAMLGALENVHGKDWASVLAENQGWTEYGLYFGYLDAMGLTSTVYRPADCDTVLSLRKSVWQETGAYRAARHYDHAHFFGDDQGYFVAIQSWIPSTQWLPPRYDSKLEFYADMEKWLTSIKAKTIRKQSIA</sequence>
<organism evidence="1 2">
    <name type="scientific">Duganella radicis</name>
    <dbReference type="NCBI Taxonomy" id="551988"/>
    <lineage>
        <taxon>Bacteria</taxon>
        <taxon>Pseudomonadati</taxon>
        <taxon>Pseudomonadota</taxon>
        <taxon>Betaproteobacteria</taxon>
        <taxon>Burkholderiales</taxon>
        <taxon>Oxalobacteraceae</taxon>
        <taxon>Telluria group</taxon>
        <taxon>Duganella</taxon>
    </lineage>
</organism>
<dbReference type="InterPro" id="IPR045499">
    <property type="entry name" value="DUF6492"/>
</dbReference>
<gene>
    <name evidence="1" type="ORF">GM676_17230</name>
</gene>
<keyword evidence="2" id="KW-1185">Reference proteome</keyword>
<proteinExistence type="predicted"/>
<dbReference type="Proteomes" id="UP000475582">
    <property type="component" value="Unassembled WGS sequence"/>
</dbReference>
<evidence type="ECO:0000313" key="2">
    <source>
        <dbReference type="Proteomes" id="UP000475582"/>
    </source>
</evidence>